<dbReference type="InterPro" id="IPR019787">
    <property type="entry name" value="Znf_PHD-finger"/>
</dbReference>
<keyword evidence="1" id="KW-0479">Metal-binding</keyword>
<dbReference type="InterPro" id="IPR011011">
    <property type="entry name" value="Znf_FYVE_PHD"/>
</dbReference>
<evidence type="ECO:0000313" key="7">
    <source>
        <dbReference type="Proteomes" id="UP000054558"/>
    </source>
</evidence>
<evidence type="ECO:0000256" key="2">
    <source>
        <dbReference type="ARBA" id="ARBA00022771"/>
    </source>
</evidence>
<gene>
    <name evidence="6" type="ORF">KFL_004750060</name>
</gene>
<feature type="compositionally biased region" description="Basic and acidic residues" evidence="4">
    <location>
        <begin position="339"/>
        <end position="351"/>
    </location>
</feature>
<keyword evidence="2" id="KW-0863">Zinc-finger</keyword>
<evidence type="ECO:0000256" key="1">
    <source>
        <dbReference type="ARBA" id="ARBA00022723"/>
    </source>
</evidence>
<feature type="domain" description="Zinc finger PHD-type" evidence="5">
    <location>
        <begin position="518"/>
        <end position="566"/>
    </location>
</feature>
<dbReference type="EMBL" id="DF237424">
    <property type="protein sequence ID" value="GAQ88977.1"/>
    <property type="molecule type" value="Genomic_DNA"/>
</dbReference>
<dbReference type="AlphaFoldDB" id="A0A1Y1IK04"/>
<protein>
    <recommendedName>
        <fullName evidence="5">Zinc finger PHD-type domain-containing protein</fullName>
    </recommendedName>
</protein>
<dbReference type="SMART" id="SM01425">
    <property type="entry name" value="EsV_1_7"/>
    <property type="match status" value="4"/>
</dbReference>
<sequence length="741" mass="79258">MAAAPADIGRGTLYVFVEAGRGEEPLCFSNLCSPQGTISSLREAIERQSRDAGVLKSKECIRHLKLVFQNHPEVLLSNDDPLDIVFTILNEHSGKDWRQTFASGVWPRITAVVKKKKKRTQAANVSGAEHAEEGVATPAREEGETSRKRRAEGSADQEGDPQKTQKRGAGDTARSRRPSVPSAAADQAGPSGSAPGTSLDEMPTARLGSNPSSEERGAATVQQIKSERGSKERGATSGKEAESEGVSQRGREARSARKETTTGKVQKHGGSEASEATMRRGDQIGGVDRRPGQVMGDEGRTAFGRDEQRRGADEIVERGRGSRSGTGREREQIGGAETRGQKEVQRMKAEESALIGRRGLPAKGAVGKEPAFRKEGPATGGARQPGPPGDNIEGAPTVRKSKRRALTNYQMSDSEDEAGPSLAERASGVRVNAVLGKAGGPRAVGRSSGCSLEGVSGGSNGRAASGELSRGNRSKRNPLSGKGERVGATVEAGSKESAGGSCTARGSKKPADARQAKRCNACEDADNPELMLVCARDGCRTAQHIYCHSEDLEEVPKGDWFCSVGCETKAGERRGGPWEVVGRPVCSVPGCLKNAYYGYREAGLIVRERCGEHKRLGMQQAGGNVCEILGCHTQAHFANREAVRRWRCAKHREVGMEATFTCDVSGCPITPTWRSIESKGRRCTAHKLPGMTPNDCCKTNGCSRRATFYYSGEARSACQHHARPGMMSKNTKRVLLPRDCL</sequence>
<keyword evidence="3" id="KW-0862">Zinc</keyword>
<dbReference type="Pfam" id="PF00628">
    <property type="entry name" value="PHD"/>
    <property type="match status" value="1"/>
</dbReference>
<feature type="compositionally biased region" description="Basic and acidic residues" evidence="4">
    <location>
        <begin position="277"/>
        <end position="332"/>
    </location>
</feature>
<dbReference type="InterPro" id="IPR001965">
    <property type="entry name" value="Znf_PHD"/>
</dbReference>
<feature type="compositionally biased region" description="Basic and acidic residues" evidence="4">
    <location>
        <begin position="225"/>
        <end position="242"/>
    </location>
</feature>
<dbReference type="Proteomes" id="UP000054558">
    <property type="component" value="Unassembled WGS sequence"/>
</dbReference>
<feature type="compositionally biased region" description="Basic and acidic residues" evidence="4">
    <location>
        <begin position="129"/>
        <end position="146"/>
    </location>
</feature>
<evidence type="ECO:0000256" key="4">
    <source>
        <dbReference type="SAM" id="MobiDB-lite"/>
    </source>
</evidence>
<accession>A0A1Y1IK04</accession>
<dbReference type="InterPro" id="IPR043822">
    <property type="entry name" value="EsV_1_7_cys"/>
</dbReference>
<evidence type="ECO:0000313" key="6">
    <source>
        <dbReference type="EMBL" id="GAQ88977.1"/>
    </source>
</evidence>
<dbReference type="InterPro" id="IPR013083">
    <property type="entry name" value="Znf_RING/FYVE/PHD"/>
</dbReference>
<feature type="compositionally biased region" description="Basic and acidic residues" evidence="4">
    <location>
        <begin position="249"/>
        <end position="261"/>
    </location>
</feature>
<proteinExistence type="predicted"/>
<dbReference type="OMA" id="NICKAGQ"/>
<dbReference type="SMART" id="SM00249">
    <property type="entry name" value="PHD"/>
    <property type="match status" value="1"/>
</dbReference>
<dbReference type="GO" id="GO:0008270">
    <property type="term" value="F:zinc ion binding"/>
    <property type="evidence" value="ECO:0007669"/>
    <property type="project" value="UniProtKB-KW"/>
</dbReference>
<dbReference type="OrthoDB" id="787137at2759"/>
<dbReference type="SUPFAM" id="SSF57903">
    <property type="entry name" value="FYVE/PHD zinc finger"/>
    <property type="match status" value="1"/>
</dbReference>
<dbReference type="Gene3D" id="3.30.40.10">
    <property type="entry name" value="Zinc/RING finger domain, C3HC4 (zinc finger)"/>
    <property type="match status" value="1"/>
</dbReference>
<name>A0A1Y1IK04_KLENI</name>
<feature type="region of interest" description="Disordered" evidence="4">
    <location>
        <begin position="116"/>
        <end position="508"/>
    </location>
</feature>
<reference evidence="6 7" key="1">
    <citation type="journal article" date="2014" name="Nat. Commun.">
        <title>Klebsormidium flaccidum genome reveals primary factors for plant terrestrial adaptation.</title>
        <authorList>
            <person name="Hori K."/>
            <person name="Maruyama F."/>
            <person name="Fujisawa T."/>
            <person name="Togashi T."/>
            <person name="Yamamoto N."/>
            <person name="Seo M."/>
            <person name="Sato S."/>
            <person name="Yamada T."/>
            <person name="Mori H."/>
            <person name="Tajima N."/>
            <person name="Moriyama T."/>
            <person name="Ikeuchi M."/>
            <person name="Watanabe M."/>
            <person name="Wada H."/>
            <person name="Kobayashi K."/>
            <person name="Saito M."/>
            <person name="Masuda T."/>
            <person name="Sasaki-Sekimoto Y."/>
            <person name="Mashiguchi K."/>
            <person name="Awai K."/>
            <person name="Shimojima M."/>
            <person name="Masuda S."/>
            <person name="Iwai M."/>
            <person name="Nobusawa T."/>
            <person name="Narise T."/>
            <person name="Kondo S."/>
            <person name="Saito H."/>
            <person name="Sato R."/>
            <person name="Murakawa M."/>
            <person name="Ihara Y."/>
            <person name="Oshima-Yamada Y."/>
            <person name="Ohtaka K."/>
            <person name="Satoh M."/>
            <person name="Sonobe K."/>
            <person name="Ishii M."/>
            <person name="Ohtani R."/>
            <person name="Kanamori-Sato M."/>
            <person name="Honoki R."/>
            <person name="Miyazaki D."/>
            <person name="Mochizuki H."/>
            <person name="Umetsu J."/>
            <person name="Higashi K."/>
            <person name="Shibata D."/>
            <person name="Kamiya Y."/>
            <person name="Sato N."/>
            <person name="Nakamura Y."/>
            <person name="Tabata S."/>
            <person name="Ida S."/>
            <person name="Kurokawa K."/>
            <person name="Ohta H."/>
        </authorList>
    </citation>
    <scope>NUCLEOTIDE SEQUENCE [LARGE SCALE GENOMIC DNA]</scope>
    <source>
        <strain evidence="6 7">NIES-2285</strain>
    </source>
</reference>
<organism evidence="6 7">
    <name type="scientific">Klebsormidium nitens</name>
    <name type="common">Green alga</name>
    <name type="synonym">Ulothrix nitens</name>
    <dbReference type="NCBI Taxonomy" id="105231"/>
    <lineage>
        <taxon>Eukaryota</taxon>
        <taxon>Viridiplantae</taxon>
        <taxon>Streptophyta</taxon>
        <taxon>Klebsormidiophyceae</taxon>
        <taxon>Klebsormidiales</taxon>
        <taxon>Klebsormidiaceae</taxon>
        <taxon>Klebsormidium</taxon>
    </lineage>
</organism>
<dbReference type="STRING" id="105231.A0A1Y1IK04"/>
<evidence type="ECO:0000256" key="3">
    <source>
        <dbReference type="ARBA" id="ARBA00022833"/>
    </source>
</evidence>
<dbReference type="Pfam" id="PF19114">
    <property type="entry name" value="EsV_1_7_cys"/>
    <property type="match status" value="4"/>
</dbReference>
<evidence type="ECO:0000259" key="5">
    <source>
        <dbReference type="SMART" id="SM00249"/>
    </source>
</evidence>
<keyword evidence="7" id="KW-1185">Reference proteome</keyword>